<accession>A0A2T0W6D4</accession>
<evidence type="ECO:0000313" key="3">
    <source>
        <dbReference type="Proteomes" id="UP000238205"/>
    </source>
</evidence>
<dbReference type="OrthoDB" id="2169319at2"/>
<protein>
    <submittedName>
        <fullName evidence="2">Uncharacterized protein</fullName>
    </submittedName>
</protein>
<evidence type="ECO:0000256" key="1">
    <source>
        <dbReference type="SAM" id="Phobius"/>
    </source>
</evidence>
<gene>
    <name evidence="2" type="ORF">CLV38_1133</name>
</gene>
<name>A0A2T0W6D4_9LACT</name>
<dbReference type="AlphaFoldDB" id="A0A2T0W6D4"/>
<feature type="transmembrane region" description="Helical" evidence="1">
    <location>
        <begin position="7"/>
        <end position="30"/>
    </location>
</feature>
<keyword evidence="1" id="KW-1133">Transmembrane helix</keyword>
<keyword evidence="1" id="KW-0472">Membrane</keyword>
<keyword evidence="3" id="KW-1185">Reference proteome</keyword>
<evidence type="ECO:0000313" key="2">
    <source>
        <dbReference type="EMBL" id="PRY82266.1"/>
    </source>
</evidence>
<dbReference type="EMBL" id="PVTO01000013">
    <property type="protein sequence ID" value="PRY82266.1"/>
    <property type="molecule type" value="Genomic_DNA"/>
</dbReference>
<comment type="caution">
    <text evidence="2">The sequence shown here is derived from an EMBL/GenBank/DDBJ whole genome shotgun (WGS) entry which is preliminary data.</text>
</comment>
<sequence length="107" mass="12575">MLSKKKATLVIGSFFILIFIVIGSVLLFQYREISYIDNQIAANAWDTSIVSEQTRYDSKIGEFYKEYIYDYRVRETFDSKEKYVITGIFLDNTGLDDLHMPYQFAIK</sequence>
<proteinExistence type="predicted"/>
<keyword evidence="1" id="KW-0812">Transmembrane</keyword>
<dbReference type="RefSeq" id="WP_106193628.1">
    <property type="nucleotide sequence ID" value="NZ_PVTO01000013.1"/>
</dbReference>
<dbReference type="Proteomes" id="UP000238205">
    <property type="component" value="Unassembled WGS sequence"/>
</dbReference>
<reference evidence="2 3" key="1">
    <citation type="submission" date="2018-03" db="EMBL/GenBank/DDBJ databases">
        <title>Genomic Encyclopedia of Archaeal and Bacterial Type Strains, Phase II (KMG-II): from individual species to whole genera.</title>
        <authorList>
            <person name="Goeker M."/>
        </authorList>
    </citation>
    <scope>NUCLEOTIDE SEQUENCE [LARGE SCALE GENOMIC DNA]</scope>
    <source>
        <strain evidence="2 3">DSM 13175</strain>
    </source>
</reference>
<organism evidence="2 3">
    <name type="scientific">Alkalibacterium olivapovliticus</name>
    <dbReference type="NCBI Taxonomy" id="99907"/>
    <lineage>
        <taxon>Bacteria</taxon>
        <taxon>Bacillati</taxon>
        <taxon>Bacillota</taxon>
        <taxon>Bacilli</taxon>
        <taxon>Lactobacillales</taxon>
        <taxon>Carnobacteriaceae</taxon>
        <taxon>Alkalibacterium</taxon>
    </lineage>
</organism>